<keyword evidence="9" id="KW-0694">RNA-binding</keyword>
<dbReference type="SUPFAM" id="SSF81891">
    <property type="entry name" value="Poly A polymerase C-terminal region-like"/>
    <property type="match status" value="1"/>
</dbReference>
<keyword evidence="6" id="KW-0479">Metal-binding</keyword>
<dbReference type="RefSeq" id="XP_019855335.1">
    <property type="nucleotide sequence ID" value="XM_019999776.1"/>
</dbReference>
<keyword evidence="4" id="KW-0819">tRNA processing</keyword>
<dbReference type="Proteomes" id="UP000007879">
    <property type="component" value="Unassembled WGS sequence"/>
</dbReference>
<evidence type="ECO:0000256" key="9">
    <source>
        <dbReference type="RuleBase" id="RU003953"/>
    </source>
</evidence>
<dbReference type="GO" id="GO:0001680">
    <property type="term" value="P:tRNA 3'-terminal CCA addition"/>
    <property type="evidence" value="ECO:0007669"/>
    <property type="project" value="TreeGrafter"/>
</dbReference>
<dbReference type="SUPFAM" id="SSF81301">
    <property type="entry name" value="Nucleotidyltransferase"/>
    <property type="match status" value="1"/>
</dbReference>
<dbReference type="InterPro" id="IPR043519">
    <property type="entry name" value="NT_sf"/>
</dbReference>
<evidence type="ECO:0000259" key="10">
    <source>
        <dbReference type="Pfam" id="PF01743"/>
    </source>
</evidence>
<evidence type="ECO:0000313" key="13">
    <source>
        <dbReference type="Proteomes" id="UP000007879"/>
    </source>
</evidence>
<evidence type="ECO:0000256" key="8">
    <source>
        <dbReference type="ARBA" id="ARBA00022842"/>
    </source>
</evidence>
<dbReference type="Pfam" id="PF12627">
    <property type="entry name" value="PolyA_pol_RNAbd"/>
    <property type="match status" value="1"/>
</dbReference>
<evidence type="ECO:0000256" key="4">
    <source>
        <dbReference type="ARBA" id="ARBA00022694"/>
    </source>
</evidence>
<organism evidence="12 13">
    <name type="scientific">Amphimedon queenslandica</name>
    <name type="common">Sponge</name>
    <dbReference type="NCBI Taxonomy" id="400682"/>
    <lineage>
        <taxon>Eukaryota</taxon>
        <taxon>Metazoa</taxon>
        <taxon>Porifera</taxon>
        <taxon>Demospongiae</taxon>
        <taxon>Heteroscleromorpha</taxon>
        <taxon>Haplosclerida</taxon>
        <taxon>Niphatidae</taxon>
        <taxon>Amphimedon</taxon>
    </lineage>
</organism>
<dbReference type="GO" id="GO:0000166">
    <property type="term" value="F:nucleotide binding"/>
    <property type="evidence" value="ECO:0007669"/>
    <property type="project" value="UniProtKB-KW"/>
</dbReference>
<dbReference type="PANTHER" id="PTHR46173">
    <property type="entry name" value="CCA TRNA NUCLEOTIDYLTRANSFERASE 1, MITOCHONDRIAL"/>
    <property type="match status" value="1"/>
</dbReference>
<accession>A0AAN0JEA0</accession>
<comment type="similarity">
    <text evidence="2 9">Belongs to the tRNA nucleotidyltransferase/poly(A) polymerase family.</text>
</comment>
<keyword evidence="7" id="KW-0547">Nucleotide-binding</keyword>
<dbReference type="GO" id="GO:0005739">
    <property type="term" value="C:mitochondrion"/>
    <property type="evidence" value="ECO:0007669"/>
    <property type="project" value="TreeGrafter"/>
</dbReference>
<keyword evidence="8" id="KW-0460">Magnesium</keyword>
<evidence type="ECO:0000256" key="1">
    <source>
        <dbReference type="ARBA" id="ARBA00001946"/>
    </source>
</evidence>
<evidence type="ECO:0000256" key="5">
    <source>
        <dbReference type="ARBA" id="ARBA00022695"/>
    </source>
</evidence>
<dbReference type="PANTHER" id="PTHR46173:SF1">
    <property type="entry name" value="CCA TRNA NUCLEOTIDYLTRANSFERASE 1, MITOCHONDRIAL"/>
    <property type="match status" value="1"/>
</dbReference>
<dbReference type="GO" id="GO:0046872">
    <property type="term" value="F:metal ion binding"/>
    <property type="evidence" value="ECO:0007669"/>
    <property type="project" value="UniProtKB-KW"/>
</dbReference>
<reference evidence="13" key="1">
    <citation type="journal article" date="2010" name="Nature">
        <title>The Amphimedon queenslandica genome and the evolution of animal complexity.</title>
        <authorList>
            <person name="Srivastava M."/>
            <person name="Simakov O."/>
            <person name="Chapman J."/>
            <person name="Fahey B."/>
            <person name="Gauthier M.E."/>
            <person name="Mitros T."/>
            <person name="Richards G.S."/>
            <person name="Conaco C."/>
            <person name="Dacre M."/>
            <person name="Hellsten U."/>
            <person name="Larroux C."/>
            <person name="Putnam N.H."/>
            <person name="Stanke M."/>
            <person name="Adamska M."/>
            <person name="Darling A."/>
            <person name="Degnan S.M."/>
            <person name="Oakley T.H."/>
            <person name="Plachetzki D.C."/>
            <person name="Zhai Y."/>
            <person name="Adamski M."/>
            <person name="Calcino A."/>
            <person name="Cummins S.F."/>
            <person name="Goodstein D.M."/>
            <person name="Harris C."/>
            <person name="Jackson D.J."/>
            <person name="Leys S.P."/>
            <person name="Shu S."/>
            <person name="Woodcroft B.J."/>
            <person name="Vervoort M."/>
            <person name="Kosik K.S."/>
            <person name="Manning G."/>
            <person name="Degnan B.M."/>
            <person name="Rokhsar D.S."/>
        </authorList>
    </citation>
    <scope>NUCLEOTIDE SEQUENCE [LARGE SCALE GENOMIC DNA]</scope>
</reference>
<keyword evidence="13" id="KW-1185">Reference proteome</keyword>
<dbReference type="GO" id="GO:0000049">
    <property type="term" value="F:tRNA binding"/>
    <property type="evidence" value="ECO:0007669"/>
    <property type="project" value="TreeGrafter"/>
</dbReference>
<reference evidence="12" key="2">
    <citation type="submission" date="2024-06" db="UniProtKB">
        <authorList>
            <consortium name="EnsemblMetazoa"/>
        </authorList>
    </citation>
    <scope>IDENTIFICATION</scope>
</reference>
<keyword evidence="5" id="KW-0548">Nucleotidyltransferase</keyword>
<dbReference type="GO" id="GO:0016779">
    <property type="term" value="F:nucleotidyltransferase activity"/>
    <property type="evidence" value="ECO:0007669"/>
    <property type="project" value="UniProtKB-KW"/>
</dbReference>
<dbReference type="InterPro" id="IPR032828">
    <property type="entry name" value="PolyA_RNA-bd"/>
</dbReference>
<dbReference type="GeneID" id="100634448"/>
<feature type="domain" description="tRNA nucleotidyltransferase/poly(A) polymerase RNA and SrmB- binding" evidence="11">
    <location>
        <begin position="229"/>
        <end position="279"/>
    </location>
</feature>
<evidence type="ECO:0000256" key="6">
    <source>
        <dbReference type="ARBA" id="ARBA00022723"/>
    </source>
</evidence>
<evidence type="ECO:0000256" key="7">
    <source>
        <dbReference type="ARBA" id="ARBA00022741"/>
    </source>
</evidence>
<evidence type="ECO:0000256" key="3">
    <source>
        <dbReference type="ARBA" id="ARBA00022679"/>
    </source>
</evidence>
<feature type="domain" description="Poly A polymerase head" evidence="10">
    <location>
        <begin position="72"/>
        <end position="194"/>
    </location>
</feature>
<name>A0AAN0JEA0_AMPQE</name>
<comment type="cofactor">
    <cofactor evidence="1">
        <name>Mg(2+)</name>
        <dbReference type="ChEBI" id="CHEBI:18420"/>
    </cofactor>
</comment>
<dbReference type="Gene3D" id="3.30.460.10">
    <property type="entry name" value="Beta Polymerase, domain 2"/>
    <property type="match status" value="1"/>
</dbReference>
<evidence type="ECO:0008006" key="14">
    <source>
        <dbReference type="Google" id="ProtNLM"/>
    </source>
</evidence>
<dbReference type="InterPro" id="IPR002646">
    <property type="entry name" value="PolA_pol_head_dom"/>
</dbReference>
<proteinExistence type="inferred from homology"/>
<dbReference type="CDD" id="cd05398">
    <property type="entry name" value="NT_ClassII-CCAase"/>
    <property type="match status" value="1"/>
</dbReference>
<dbReference type="Gene3D" id="1.10.3090.10">
    <property type="entry name" value="cca-adding enzyme, domain 2"/>
    <property type="match status" value="1"/>
</dbReference>
<dbReference type="GO" id="GO:1990180">
    <property type="term" value="P:mitochondrial tRNA 3'-end processing"/>
    <property type="evidence" value="ECO:0007669"/>
    <property type="project" value="TreeGrafter"/>
</dbReference>
<evidence type="ECO:0000259" key="11">
    <source>
        <dbReference type="Pfam" id="PF12627"/>
    </source>
</evidence>
<dbReference type="KEGG" id="aqu:100634448"/>
<evidence type="ECO:0000313" key="12">
    <source>
        <dbReference type="EnsemblMetazoa" id="XP_019855335.1"/>
    </source>
</evidence>
<dbReference type="EnsemblMetazoa" id="XM_019999776.1">
    <property type="protein sequence ID" value="XP_019855335.1"/>
    <property type="gene ID" value="LOC100634448"/>
</dbReference>
<dbReference type="Pfam" id="PF01743">
    <property type="entry name" value="PolyA_pol"/>
    <property type="match status" value="1"/>
</dbReference>
<protein>
    <recommendedName>
        <fullName evidence="14">Poly A polymerase head domain-containing protein</fullName>
    </recommendedName>
</protein>
<sequence>MYCAVRRKLTRLRASCFLNYLSSFSGPLYKKSSTNYLPTMSSGRLDTPQFKSLLTPDLLKIEELFRSEGYSLRLVGGAVRDLLLGRNAKDIDLATDCTPDGMIKLFEREGIRYIPTGLNHGTITVHTDRSNDYEITTLRIDHVTDGRHALVQFTSDWVKDAERRDLTINSMSLGFDGKLYDYFDGQKHLAERKLLFVGDAVSRIQEDYLRILRYFRFYGRICLLPNAHDPDTLTAIRDNAVGLTKISVERIWSEMSRILVGNHSPHLVSLMYELGVAANIGLPDDGNLSELTKVWESMHGHYQLEPVCLLVSLLKSGEEVERFSRQWKLSNLERKLGMFVSNEREACYQGAPLKYYKDQLVDGEFRNHVLELLKYCSRFSDSTVLEGWTVPVCPVNGNDLKKAGIASGQKLGETLKDIRRKWKESCYESSKEDLLATLK</sequence>
<evidence type="ECO:0000256" key="2">
    <source>
        <dbReference type="ARBA" id="ARBA00007265"/>
    </source>
</evidence>
<dbReference type="AlphaFoldDB" id="A0AAN0JEA0"/>
<keyword evidence="3 9" id="KW-0808">Transferase</keyword>
<dbReference type="InterPro" id="IPR050264">
    <property type="entry name" value="Bact_CCA-adding_enz_type3_sf"/>
</dbReference>